<evidence type="ECO:0000256" key="2">
    <source>
        <dbReference type="ARBA" id="ARBA00022598"/>
    </source>
</evidence>
<dbReference type="PANTHER" id="PTHR43201">
    <property type="entry name" value="ACYL-COA SYNTHETASE"/>
    <property type="match status" value="1"/>
</dbReference>
<proteinExistence type="inferred from homology"/>
<dbReference type="Pfam" id="PF00501">
    <property type="entry name" value="AMP-binding"/>
    <property type="match status" value="1"/>
</dbReference>
<organism evidence="6 7">
    <name type="scientific">Mycolicibacterium smegmatis (strain ATCC 700084 / mc(2)155)</name>
    <name type="common">Mycobacterium smegmatis</name>
    <dbReference type="NCBI Taxonomy" id="246196"/>
    <lineage>
        <taxon>Bacteria</taxon>
        <taxon>Bacillati</taxon>
        <taxon>Actinomycetota</taxon>
        <taxon>Actinomycetes</taxon>
        <taxon>Mycobacteriales</taxon>
        <taxon>Mycobacteriaceae</taxon>
        <taxon>Mycolicibacterium</taxon>
    </lineage>
</organism>
<dbReference type="GO" id="GO:0006631">
    <property type="term" value="P:fatty acid metabolic process"/>
    <property type="evidence" value="ECO:0007669"/>
    <property type="project" value="TreeGrafter"/>
</dbReference>
<dbReference type="InterPro" id="IPR045851">
    <property type="entry name" value="AMP-bd_C_sf"/>
</dbReference>
<keyword evidence="2 6" id="KW-0436">Ligase</keyword>
<gene>
    <name evidence="6" type="ordered locus">MSMEI_3941</name>
</gene>
<feature type="compositionally biased region" description="Basic and acidic residues" evidence="3">
    <location>
        <begin position="525"/>
        <end position="549"/>
    </location>
</feature>
<evidence type="ECO:0000256" key="1">
    <source>
        <dbReference type="ARBA" id="ARBA00006432"/>
    </source>
</evidence>
<dbReference type="GO" id="GO:0031956">
    <property type="term" value="F:medium-chain fatty acid-CoA ligase activity"/>
    <property type="evidence" value="ECO:0007669"/>
    <property type="project" value="TreeGrafter"/>
</dbReference>
<dbReference type="CDD" id="cd05934">
    <property type="entry name" value="FACL_DitJ_like"/>
    <property type="match status" value="1"/>
</dbReference>
<dbReference type="PATRIC" id="fig|246196.56.peg.4039"/>
<dbReference type="Pfam" id="PF13193">
    <property type="entry name" value="AMP-binding_C"/>
    <property type="match status" value="1"/>
</dbReference>
<dbReference type="KEGG" id="msb:LJ00_20035"/>
<evidence type="ECO:0000256" key="3">
    <source>
        <dbReference type="SAM" id="MobiDB-lite"/>
    </source>
</evidence>
<dbReference type="InterPro" id="IPR042099">
    <property type="entry name" value="ANL_N_sf"/>
</dbReference>
<evidence type="ECO:0000259" key="5">
    <source>
        <dbReference type="Pfam" id="PF13193"/>
    </source>
</evidence>
<dbReference type="PROSITE" id="PS00455">
    <property type="entry name" value="AMP_BINDING"/>
    <property type="match status" value="1"/>
</dbReference>
<name>I7GCQ8_MYCS2</name>
<protein>
    <submittedName>
        <fullName evidence="6">AMP-dependent synthetase and ligase</fullName>
        <ecNumber evidence="6">6.2.1.26</ecNumber>
    </submittedName>
</protein>
<dbReference type="EC" id="6.2.1.26" evidence="6"/>
<reference evidence="6 7" key="1">
    <citation type="journal article" date="2007" name="Genome Biol.">
        <title>Interrupted coding sequences in Mycobacterium smegmatis: authentic mutations or sequencing errors?</title>
        <authorList>
            <person name="Deshayes C."/>
            <person name="Perrodou E."/>
            <person name="Gallien S."/>
            <person name="Euphrasie D."/>
            <person name="Schaeffer C."/>
            <person name="Van-Dorsselaer A."/>
            <person name="Poch O."/>
            <person name="Lecompte O."/>
            <person name="Reyrat J.M."/>
        </authorList>
    </citation>
    <scope>NUCLEOTIDE SEQUENCE [LARGE SCALE GENOMIC DNA]</scope>
    <source>
        <strain evidence="7">ATCC 700084 / mc(2)155</strain>
    </source>
</reference>
<dbReference type="Proteomes" id="UP000006158">
    <property type="component" value="Chromosome"/>
</dbReference>
<feature type="domain" description="AMP-dependent synthetase/ligase" evidence="4">
    <location>
        <begin position="39"/>
        <end position="394"/>
    </location>
</feature>
<feature type="domain" description="AMP-binding enzyme C-terminal" evidence="5">
    <location>
        <begin position="444"/>
        <end position="519"/>
    </location>
</feature>
<dbReference type="Gene3D" id="3.30.300.30">
    <property type="match status" value="1"/>
</dbReference>
<evidence type="ECO:0000313" key="6">
    <source>
        <dbReference type="EMBL" id="AFP40399.1"/>
    </source>
</evidence>
<dbReference type="KEGG" id="msg:MSMEI_3941"/>
<dbReference type="GO" id="GO:0008756">
    <property type="term" value="F:o-succinylbenzoate-CoA ligase activity"/>
    <property type="evidence" value="ECO:0007669"/>
    <property type="project" value="UniProtKB-EC"/>
</dbReference>
<feature type="region of interest" description="Disordered" evidence="3">
    <location>
        <begin position="519"/>
        <end position="549"/>
    </location>
</feature>
<dbReference type="PANTHER" id="PTHR43201:SF5">
    <property type="entry name" value="MEDIUM-CHAIN ACYL-COA LIGASE ACSF2, MITOCHONDRIAL"/>
    <property type="match status" value="1"/>
</dbReference>
<reference evidence="6 7" key="2">
    <citation type="journal article" date="2009" name="Genome Res.">
        <title>Ortho-proteogenomics: multiple proteomes investigation through orthology and a new MS-based protocol.</title>
        <authorList>
            <person name="Gallien S."/>
            <person name="Perrodou E."/>
            <person name="Carapito C."/>
            <person name="Deshayes C."/>
            <person name="Reyrat J.M."/>
            <person name="Van Dorsselaer A."/>
            <person name="Poch O."/>
            <person name="Schaeffer C."/>
            <person name="Lecompte O."/>
        </authorList>
    </citation>
    <scope>NUCLEOTIDE SEQUENCE [LARGE SCALE GENOMIC DNA]</scope>
    <source>
        <strain evidence="7">ATCC 700084 / mc(2)155</strain>
    </source>
</reference>
<dbReference type="SUPFAM" id="SSF56801">
    <property type="entry name" value="Acetyl-CoA synthetase-like"/>
    <property type="match status" value="1"/>
</dbReference>
<comment type="similarity">
    <text evidence="1">Belongs to the ATP-dependent AMP-binding enzyme family.</text>
</comment>
<accession>I7GCQ8</accession>
<dbReference type="Gene3D" id="3.40.50.12780">
    <property type="entry name" value="N-terminal domain of ligase-like"/>
    <property type="match status" value="1"/>
</dbReference>
<dbReference type="InterPro" id="IPR000873">
    <property type="entry name" value="AMP-dep_synth/lig_dom"/>
</dbReference>
<dbReference type="InterPro" id="IPR025110">
    <property type="entry name" value="AMP-bd_C"/>
</dbReference>
<dbReference type="InterPro" id="IPR020845">
    <property type="entry name" value="AMP-binding_CS"/>
</dbReference>
<sequence length="549" mass="59027">MADADRASRGGDTGMTSVDANSDAAVTHSYDPILVSYLSRAAARWPDRTWCITPREEISRADALRDGSRIAAGLIAKGVRKGDRVVLVAGNGLDFVRAWLGLILCGAVTVSINPKAVASELPAVIDEVRPALVLVEAGLEVGHVEHTPPGGQPVPVMFIDEAHAASDEAVVSLDRPPAGPDDPVSFIQSSGSTGKPKFVIETNRMYTMAGEGFAHWLGLDDEDVLLTTLPLSHLNAQAYSVLGSWGCGAKLVLLPRFSASSFWSDVAKYGATVFNAIGAMLEALMAQPPSVSQERARVRLCYSAPAPAPARHREIENRFGFRLVVGYALSETPYGLIVPVDEPTVYGSMGVPRQHPTLGAVNEVRVVDADGHEVADGTTGELELRNPAITPGYFGKTTESAAMRPGGWLRTGDLAVRRPDGHFFFGGRAKEVIRYKGENLSPAEVENAIGSHPAVRAVAVIGVPSALSEEDVKAFVQLRPGETASPTELAQWSATKLPPYKRPRYIELVTEFPLTDTQKIAKARLPRDRSTSEVDFAPRRDPRQDDRDT</sequence>
<evidence type="ECO:0000259" key="4">
    <source>
        <dbReference type="Pfam" id="PF00501"/>
    </source>
</evidence>
<evidence type="ECO:0000313" key="7">
    <source>
        <dbReference type="Proteomes" id="UP000006158"/>
    </source>
</evidence>
<dbReference type="AlphaFoldDB" id="I7GCQ8"/>
<dbReference type="EMBL" id="CP001663">
    <property type="protein sequence ID" value="AFP40399.1"/>
    <property type="molecule type" value="Genomic_DNA"/>
</dbReference>